<dbReference type="AlphaFoldDB" id="A0A7S6WQ80"/>
<proteinExistence type="predicted"/>
<evidence type="ECO:0000313" key="2">
    <source>
        <dbReference type="Proteomes" id="UP000593915"/>
    </source>
</evidence>
<name>A0A7S6WQ80_9SPIR</name>
<dbReference type="GO" id="GO:0016740">
    <property type="term" value="F:transferase activity"/>
    <property type="evidence" value="ECO:0007669"/>
    <property type="project" value="UniProtKB-KW"/>
</dbReference>
<gene>
    <name evidence="1" type="ORF">IFE08_02750</name>
</gene>
<dbReference type="InterPro" id="IPR014942">
    <property type="entry name" value="AbiEii"/>
</dbReference>
<protein>
    <submittedName>
        <fullName evidence="1">Nucleotidyl transferase AbiEii/AbiGii toxin family protein</fullName>
    </submittedName>
</protein>
<dbReference type="Pfam" id="PF08843">
    <property type="entry name" value="AbiEii"/>
    <property type="match status" value="1"/>
</dbReference>
<dbReference type="Proteomes" id="UP000593915">
    <property type="component" value="Chromosome"/>
</dbReference>
<accession>A0A7S6WQ80</accession>
<reference evidence="1 2" key="1">
    <citation type="submission" date="2020-09" db="EMBL/GenBank/DDBJ databases">
        <title>Characterization of Treponema spp. from bovine digital dermatitis in Korea.</title>
        <authorList>
            <person name="Espiritu H.M."/>
            <person name="Cho Y.I."/>
            <person name="Mamuad L."/>
        </authorList>
    </citation>
    <scope>NUCLEOTIDE SEQUENCE [LARGE SCALE GENOMIC DNA]</scope>
    <source>
        <strain evidence="1 2">KS1</strain>
    </source>
</reference>
<keyword evidence="1" id="KW-0808">Transferase</keyword>
<sequence>MKNAESLKAKIREIAVKKHLNSMEVLQMYFFERFLDRLSHSEYKFNFVIKGGFLISSIIGVANRTTMDMDTTIKGIPLKKEVIKNILEKILDINVNDRVRFVINDIKHIREDDEYENFRIYLTAFFDKIKNPMKIDITTGDVITPKEITYNYSCVFEEKYIKVQAYPIETILAEKYETIIKRNITTTRMRDFYDIFSLYNLRKDEIDFEVLKSAIVRTANKRNSLNIMDSSIEIIKDMQKDNYLVKLWNTYLQENEYIEKVKFENTLKVIEIIATKTIGKTKFSQDTLN</sequence>
<dbReference type="RefSeq" id="WP_194076799.1">
    <property type="nucleotide sequence ID" value="NZ_CP061839.1"/>
</dbReference>
<dbReference type="EMBL" id="CP061839">
    <property type="protein sequence ID" value="QOW61328.1"/>
    <property type="molecule type" value="Genomic_DNA"/>
</dbReference>
<organism evidence="1 2">
    <name type="scientific">Treponema pedis</name>
    <dbReference type="NCBI Taxonomy" id="409322"/>
    <lineage>
        <taxon>Bacteria</taxon>
        <taxon>Pseudomonadati</taxon>
        <taxon>Spirochaetota</taxon>
        <taxon>Spirochaetia</taxon>
        <taxon>Spirochaetales</taxon>
        <taxon>Treponemataceae</taxon>
        <taxon>Treponema</taxon>
    </lineage>
</organism>
<evidence type="ECO:0000313" key="1">
    <source>
        <dbReference type="EMBL" id="QOW61328.1"/>
    </source>
</evidence>